<dbReference type="Gene3D" id="1.20.1260.10">
    <property type="match status" value="1"/>
</dbReference>
<dbReference type="Proteomes" id="UP000192678">
    <property type="component" value="Unassembled WGS sequence"/>
</dbReference>
<dbReference type="Pfam" id="PF12902">
    <property type="entry name" value="Ferritin-like"/>
    <property type="match status" value="1"/>
</dbReference>
<protein>
    <submittedName>
        <fullName evidence="2">Ferritin-like</fullName>
    </submittedName>
</protein>
<feature type="domain" description="Iminophenyl-pyruvate dimer synthase" evidence="1">
    <location>
        <begin position="64"/>
        <end position="278"/>
    </location>
</feature>
<dbReference type="STRING" id="475255.SAMN04488101_11221"/>
<evidence type="ECO:0000259" key="1">
    <source>
        <dbReference type="Pfam" id="PF12902"/>
    </source>
</evidence>
<dbReference type="InterPro" id="IPR026820">
    <property type="entry name" value="VioB/RebD_dom"/>
</dbReference>
<evidence type="ECO:0000313" key="3">
    <source>
        <dbReference type="Proteomes" id="UP000192678"/>
    </source>
</evidence>
<gene>
    <name evidence="2" type="ORF">SAMN04488101_11221</name>
</gene>
<sequence length="452" mass="50995">MTRFKFQFETEETILPKINHSFTDFKSTLTKENLVAFSTIGVKAVILKRQKPAMELVDELIFLLHTAAEIEHSLMVQYLYSVFSLPTTSPHSEWRNEIMTIAREEMGHLMAVQNILIAVGGALNFEREDYPYNDIYPFHFRLEPFSISALAKYVLAEMPAPDQIPAGLGFNLETVKQDAKVEAPDESIQRVGALFNLLTDLASQLKTENIFAHSENRQADPEVWTGGGIHQLIMSKVTQLNGQNGLIDLIKAIGLQGEGSEESPENDPSHFLRFFRLYQAAKNYAAQNGEASLARSVPVNPTVSNADSPSYLENNDAYKWGVIFNHRYRWLLLNIHHHLLAAPGSRERTQLSRWAFADMRFLSTISALLTDLPQHSSPQTDALGRLKVAAAPFELPYSLNLPANASELWNYHKRFAAHSTEQLNSTNLNTPFITELKTNNQTRLTFINLINP</sequence>
<dbReference type="SUPFAM" id="SSF47240">
    <property type="entry name" value="Ferritin-like"/>
    <property type="match status" value="1"/>
</dbReference>
<keyword evidence="3" id="KW-1185">Reference proteome</keyword>
<name>A0A1W2EFC5_9SPHI</name>
<accession>A0A1W2EFC5</accession>
<evidence type="ECO:0000313" key="2">
    <source>
        <dbReference type="EMBL" id="SMD08409.1"/>
    </source>
</evidence>
<organism evidence="2 3">
    <name type="scientific">Pedobacter nyackensis</name>
    <dbReference type="NCBI Taxonomy" id="475255"/>
    <lineage>
        <taxon>Bacteria</taxon>
        <taxon>Pseudomonadati</taxon>
        <taxon>Bacteroidota</taxon>
        <taxon>Sphingobacteriia</taxon>
        <taxon>Sphingobacteriales</taxon>
        <taxon>Sphingobacteriaceae</taxon>
        <taxon>Pedobacter</taxon>
    </lineage>
</organism>
<dbReference type="OrthoDB" id="726375at2"/>
<dbReference type="AlphaFoldDB" id="A0A1W2EFC5"/>
<dbReference type="CDD" id="cd00657">
    <property type="entry name" value="Ferritin_like"/>
    <property type="match status" value="1"/>
</dbReference>
<proteinExistence type="predicted"/>
<dbReference type="EMBL" id="FWYB01000012">
    <property type="protein sequence ID" value="SMD08409.1"/>
    <property type="molecule type" value="Genomic_DNA"/>
</dbReference>
<reference evidence="2 3" key="1">
    <citation type="submission" date="2017-04" db="EMBL/GenBank/DDBJ databases">
        <authorList>
            <person name="Afonso C.L."/>
            <person name="Miller P.J."/>
            <person name="Scott M.A."/>
            <person name="Spackman E."/>
            <person name="Goraichik I."/>
            <person name="Dimitrov K.M."/>
            <person name="Suarez D.L."/>
            <person name="Swayne D.E."/>
        </authorList>
    </citation>
    <scope>NUCLEOTIDE SEQUENCE [LARGE SCALE GENOMIC DNA]</scope>
    <source>
        <strain evidence="2 3">DSM 19625</strain>
    </source>
</reference>
<dbReference type="InterPro" id="IPR012347">
    <property type="entry name" value="Ferritin-like"/>
</dbReference>
<dbReference type="InterPro" id="IPR009078">
    <property type="entry name" value="Ferritin-like_SF"/>
</dbReference>
<dbReference type="RefSeq" id="WP_084291039.1">
    <property type="nucleotide sequence ID" value="NZ_FWYB01000012.1"/>
</dbReference>